<feature type="transmembrane region" description="Helical" evidence="6">
    <location>
        <begin position="725"/>
        <end position="744"/>
    </location>
</feature>
<dbReference type="PANTHER" id="PTHR30572">
    <property type="entry name" value="MEMBRANE COMPONENT OF TRANSPORTER-RELATED"/>
    <property type="match status" value="1"/>
</dbReference>
<feature type="transmembrane region" description="Helical" evidence="6">
    <location>
        <begin position="756"/>
        <end position="778"/>
    </location>
</feature>
<feature type="transmembrane region" description="Helical" evidence="6">
    <location>
        <begin position="673"/>
        <end position="697"/>
    </location>
</feature>
<evidence type="ECO:0000313" key="10">
    <source>
        <dbReference type="Proteomes" id="UP001181355"/>
    </source>
</evidence>
<evidence type="ECO:0000259" key="8">
    <source>
        <dbReference type="Pfam" id="PF12704"/>
    </source>
</evidence>
<feature type="transmembrane region" description="Helical" evidence="6">
    <location>
        <begin position="378"/>
        <end position="400"/>
    </location>
</feature>
<dbReference type="RefSeq" id="WP_309482639.1">
    <property type="nucleotide sequence ID" value="NZ_CP133720.1"/>
</dbReference>
<feature type="transmembrane region" description="Helical" evidence="6">
    <location>
        <begin position="289"/>
        <end position="311"/>
    </location>
</feature>
<evidence type="ECO:0000256" key="5">
    <source>
        <dbReference type="ARBA" id="ARBA00023136"/>
    </source>
</evidence>
<comment type="subcellular location">
    <subcellularLocation>
        <location evidence="1">Cell membrane</location>
        <topology evidence="1">Multi-pass membrane protein</topology>
    </subcellularLocation>
</comment>
<dbReference type="InterPro" id="IPR025857">
    <property type="entry name" value="MacB_PCD"/>
</dbReference>
<dbReference type="Pfam" id="PF02687">
    <property type="entry name" value="FtsX"/>
    <property type="match status" value="2"/>
</dbReference>
<keyword evidence="3 6" id="KW-0812">Transmembrane</keyword>
<protein>
    <submittedName>
        <fullName evidence="9">FtsX-like permease family protein</fullName>
    </submittedName>
</protein>
<feature type="transmembrane region" description="Helical" evidence="6">
    <location>
        <begin position="431"/>
        <end position="452"/>
    </location>
</feature>
<reference evidence="9" key="1">
    <citation type="submission" date="2023-09" db="EMBL/GenBank/DDBJ databases">
        <title>Undibacterium sp. 20NA77.5 isolated from freshwater.</title>
        <authorList>
            <person name="Le V."/>
            <person name="Ko S.-R."/>
            <person name="Ahn C.-Y."/>
            <person name="Oh H.-M."/>
        </authorList>
    </citation>
    <scope>NUCLEOTIDE SEQUENCE</scope>
    <source>
        <strain evidence="9">20NA77.5</strain>
    </source>
</reference>
<accession>A0ABY9RIV3</accession>
<evidence type="ECO:0000259" key="7">
    <source>
        <dbReference type="Pfam" id="PF02687"/>
    </source>
</evidence>
<dbReference type="Proteomes" id="UP001181355">
    <property type="component" value="Chromosome"/>
</dbReference>
<evidence type="ECO:0000256" key="6">
    <source>
        <dbReference type="SAM" id="Phobius"/>
    </source>
</evidence>
<dbReference type="InterPro" id="IPR003838">
    <property type="entry name" value="ABC3_permease_C"/>
</dbReference>
<organism evidence="9 10">
    <name type="scientific">Undibacterium cyanobacteriorum</name>
    <dbReference type="NCBI Taxonomy" id="3073561"/>
    <lineage>
        <taxon>Bacteria</taxon>
        <taxon>Pseudomonadati</taxon>
        <taxon>Pseudomonadota</taxon>
        <taxon>Betaproteobacteria</taxon>
        <taxon>Burkholderiales</taxon>
        <taxon>Oxalobacteraceae</taxon>
        <taxon>Undibacterium</taxon>
    </lineage>
</organism>
<feature type="domain" description="ABC3 transporter permease C-terminal" evidence="7">
    <location>
        <begin position="677"/>
        <end position="778"/>
    </location>
</feature>
<proteinExistence type="predicted"/>
<evidence type="ECO:0000256" key="1">
    <source>
        <dbReference type="ARBA" id="ARBA00004651"/>
    </source>
</evidence>
<evidence type="ECO:0000256" key="4">
    <source>
        <dbReference type="ARBA" id="ARBA00022989"/>
    </source>
</evidence>
<dbReference type="PANTHER" id="PTHR30572:SF18">
    <property type="entry name" value="ABC-TYPE MACROLIDE FAMILY EXPORT SYSTEM PERMEASE COMPONENT 2"/>
    <property type="match status" value="1"/>
</dbReference>
<keyword evidence="5 6" id="KW-0472">Membrane</keyword>
<feature type="transmembrane region" description="Helical" evidence="6">
    <location>
        <begin position="21"/>
        <end position="41"/>
    </location>
</feature>
<gene>
    <name evidence="9" type="ORF">RF679_02415</name>
</gene>
<keyword evidence="2" id="KW-1003">Cell membrane</keyword>
<name>A0ABY9RIV3_9BURK</name>
<feature type="domain" description="MacB-like periplasmic core" evidence="8">
    <location>
        <begin position="438"/>
        <end position="630"/>
    </location>
</feature>
<feature type="transmembrane region" description="Helical" evidence="6">
    <location>
        <begin position="345"/>
        <end position="366"/>
    </location>
</feature>
<evidence type="ECO:0000256" key="3">
    <source>
        <dbReference type="ARBA" id="ARBA00022692"/>
    </source>
</evidence>
<feature type="domain" description="MacB-like periplasmic core" evidence="8">
    <location>
        <begin position="20"/>
        <end position="236"/>
    </location>
</feature>
<keyword evidence="10" id="KW-1185">Reference proteome</keyword>
<dbReference type="Pfam" id="PF12704">
    <property type="entry name" value="MacB_PCD"/>
    <property type="match status" value="2"/>
</dbReference>
<evidence type="ECO:0000256" key="2">
    <source>
        <dbReference type="ARBA" id="ARBA00022475"/>
    </source>
</evidence>
<feature type="domain" description="ABC3 transporter permease C-terminal" evidence="7">
    <location>
        <begin position="295"/>
        <end position="408"/>
    </location>
</feature>
<dbReference type="EMBL" id="CP133720">
    <property type="protein sequence ID" value="WMW81149.1"/>
    <property type="molecule type" value="Genomic_DNA"/>
</dbReference>
<keyword evidence="4 6" id="KW-1133">Transmembrane helix</keyword>
<evidence type="ECO:0000313" key="9">
    <source>
        <dbReference type="EMBL" id="WMW81149.1"/>
    </source>
</evidence>
<sequence>MNFRDFKIGWRLLIKEPSYSAIVILGLSIGFAVCFLLLGLVRYQTNFDTHVPDVDQVYYANEKWHMEGFNNWNGAIPFKGREALVNSGLPLIASVYSPRPVDVRYGERVQSIELSLVDLDFKKIFGIKAISGDLDAAIKRPDAIALTEKTAVKLFGNIDVVGKTVLIDGKTYTVTALLPNQPSNTAAPFQALGGINSATWEDGWRRNAIENWGSTNGMVFMRFTGNTTINAAEKAIYDGLKQSKFYDQYVKPRLKDLNGGELIEYKIKKLRELNLDPNMNSAQLNDPKILIGLSAIAILILMLAMTNYLNLATVRSVRRQREIAMRKVLGASAGRVLRQFLSESILVCVLAAALGLLLAWLILPTFMDMVNLKLDNIFNAWSITLCFLSSVLLGMLSGVYPAWTALKVLPTAALAGRGNAETASGLQVRRILTIAQFATAMGLSALAIAVTWQTKFLTQLSPGFDAQQLVVVDAPAGLKDSTGRAFYDALKRIPGVTKVTVANEGPRSLHNADEVALEGKPKVSLRWLLVNPAYFETLGMTAKAGRLFDSALDQLEHSPGIVLNESAVKKLGFSSNEEAIGKVVNQRGATLPVIGVVADIRNADPRQPDQATYYGFGNWGSTFTIRTESNKDQLQTAIESMWSRYFPNAMIRMRTMEADFADQNAADLRIAHLLTGASFITIAIAAFGIYVLAAYSVQRRTKEIVLRKLYGANNSAIAKLLAKEFFILIGIGALIGLPIAYWRIQDYLSGFLERAPIGVNTIVGALLVGIVVAVLSTLRHTFSAVRIAPVQVLRD</sequence>
<dbReference type="InterPro" id="IPR050250">
    <property type="entry name" value="Macrolide_Exporter_MacB"/>
</dbReference>